<evidence type="ECO:0000313" key="1">
    <source>
        <dbReference type="EMBL" id="CCC49058.1"/>
    </source>
</evidence>
<proteinExistence type="predicted"/>
<sequence>MSLSSVRFLQSVGLSPLKVRRVSMRCRNKVPSRFRCHMIKSNLVHMSVPTSALREAVVFQKRWSSVVAKHNCLSDASLIAQVREVAKVGKWERAINLLCTWCADKAPHAGPTPLDVYPDGQCTNIEWVCEATMEGLLYYGHRESAFSLWRNCSASFMFSPPPMLLAKFAAYMILVEGKTQEALDLFSVAKLALAVDEQKNRTAIDCINMWMSVFTALKINGGSTPPEKAHHLQGNVLELLKLCVDSTDDIPATRLGLALHATILYISSLDRAGLPQCCIQILSHNDNCNTFISVSSRAVVLVAAFLISAGSEGNISALLETALPFLLRYLFPLPLTYFDPGTNTSMEGLPAFQCLFGDVLMLSLEEEGQAPSCGCRKTAGSVFLRRILEHNLVCPFLCGVIRHDLNKTQAPLLVYVLRTPLETESSDTLCAIFGSCLFQCVEMVLMEQTTDKAKHGLMLSYISRVLGPPFSSTTQPGARGVEVVSRGEGFSTSVVFYTELLKSVVNTVPRRETKVWHSFVRSLTCALLKHYNDSSASIPLKLQLDLHARWWLPELLMHVDSVREQFLLLALQHSEFISFSEWDSVVCAILRVLHNSENSSISSNSDSSGTLLQSSHMPSGTNYGRGTEDIHASILFRGVRRSLVQRFVKWEWLLKGTWESVDGVIRDPNCSALENILRVWVRVLNSCRVFHRSDIARELLGILFLPASPFLRRYDTKRCSTDCLLKFLVCGENGNLEVMGESTVIQRRLVQELSHWLPILGGRLRDVLRLLKPDRRQVSHQLLLMQNFIDNLLVMMQKHHDLGGAGRQLVLDLLECYECLCDDVLFLAPQLLNPLVRILRKAGLSDRLSILMKNTFLRIAKHFPGAHPLKQAESGFISLHARYVENHNSRFKLKQNLSEAQPHDSTKLIPSLGQNYILTLVECGHIDEIKELLCGQAFSSVDVHDSFPLDMTYQNSDDTSLLFTVRRAFHLMPLAERKALQILLVLYLAWRGINHPSVNPFHEPAGAVVEPESIVQAVQSLALQEPHLFNRYSDIATQVAEGVLQINEARALVSKRRIKRKSAIKVVLRDGYGVAKRVTTLRDLNSAIDSGDWVTALHSVPRLLREPLHVARKALLACEATARGAAWEGVLGLFNHAVHTWHKDRLLSGNPAPCACIGVQECGRIMTLLASGGRWVEAVKVFVSMGSHADGYLFSQACYALRVGGRPELAVDLWAMWRAYVGDAVAPTSQMCSQFLCCGVTGGTDMARAACIMLKAAAYRERVSHQPDAHVGDVRPHSVEFKNTPGTAVPICFEAEEDVTIALLRDRWREGWQDALRLALTSGRPRIIHEVGRKSPYKHIIYKAIVEKAASDGRNLSAKERVAIAGHLNVAAALSALTVKDKCERIKSLLEDLLGNDQC</sequence>
<protein>
    <submittedName>
        <fullName evidence="1">Uncharacterized protein</fullName>
    </submittedName>
</protein>
<organism evidence="1">
    <name type="scientific">Trypanosoma vivax (strain Y486)</name>
    <dbReference type="NCBI Taxonomy" id="1055687"/>
    <lineage>
        <taxon>Eukaryota</taxon>
        <taxon>Discoba</taxon>
        <taxon>Euglenozoa</taxon>
        <taxon>Kinetoplastea</taxon>
        <taxon>Metakinetoplastina</taxon>
        <taxon>Trypanosomatida</taxon>
        <taxon>Trypanosomatidae</taxon>
        <taxon>Trypanosoma</taxon>
        <taxon>Duttonella</taxon>
    </lineage>
</organism>
<reference evidence="1" key="1">
    <citation type="journal article" date="2012" name="Proc. Natl. Acad. Sci. U.S.A.">
        <title>Antigenic diversity is generated by distinct evolutionary mechanisms in African trypanosome species.</title>
        <authorList>
            <person name="Jackson A.P."/>
            <person name="Berry A."/>
            <person name="Aslett M."/>
            <person name="Allison H.C."/>
            <person name="Burton P."/>
            <person name="Vavrova-Anderson J."/>
            <person name="Brown R."/>
            <person name="Browne H."/>
            <person name="Corton N."/>
            <person name="Hauser H."/>
            <person name="Gamble J."/>
            <person name="Gilderthorp R."/>
            <person name="Marcello L."/>
            <person name="McQuillan J."/>
            <person name="Otto T.D."/>
            <person name="Quail M.A."/>
            <person name="Sanders M.J."/>
            <person name="van Tonder A."/>
            <person name="Ginger M.L."/>
            <person name="Field M.C."/>
            <person name="Barry J.D."/>
            <person name="Hertz-Fowler C."/>
            <person name="Berriman M."/>
        </authorList>
    </citation>
    <scope>NUCLEOTIDE SEQUENCE</scope>
    <source>
        <strain evidence="1">Y486</strain>
    </source>
</reference>
<gene>
    <name evidence="1" type="ORF">TVY486_0703920</name>
</gene>
<accession>G0TYL1</accession>
<name>G0TYL1_TRYVY</name>
<dbReference type="EMBL" id="HE573023">
    <property type="protein sequence ID" value="CCC49058.1"/>
    <property type="molecule type" value="Genomic_DNA"/>
</dbReference>
<dbReference type="VEuPathDB" id="TriTrypDB:TvY486_0703920"/>